<dbReference type="PANTHER" id="PTHR40045">
    <property type="entry name" value="YCGG FAMILY PROTEIN"/>
    <property type="match status" value="1"/>
</dbReference>
<protein>
    <submittedName>
        <fullName evidence="1">YqcI/YcgG family protein</fullName>
    </submittedName>
</protein>
<dbReference type="InterPro" id="IPR014988">
    <property type="entry name" value="Uncharacterised_YqcI/YcgG"/>
</dbReference>
<keyword evidence="2" id="KW-1185">Reference proteome</keyword>
<proteinExistence type="predicted"/>
<sequence length="252" mass="29873">MDTILDKQWLDNNLEKLPRWQQEVYTSFSSMLTHRNTYPCVPARVGFLANELRFRFLGDPRETITAENLASTLKTYGKISRETGKYASLAIFFHTPEEMVSAYNVEDYRKVFWKLINEVTIYDETEWPSNIPEDPHHHKWEFCFDGEPFFAFCATPAHKRRKSRYQPCFFIAFQPRWVFEEMNGNTPFGQKIKKAIRHRLAAYDEVAPHPDLNWYGEANNHEWKQYFLSDEQDSPTTCPFTRVKNTFSSLLK</sequence>
<name>A0ABW5PVZ6_9BACI</name>
<dbReference type="PANTHER" id="PTHR40045:SF1">
    <property type="entry name" value="YQCI_YCGG FAMILY PROTEIN"/>
    <property type="match status" value="1"/>
</dbReference>
<dbReference type="Pfam" id="PF08892">
    <property type="entry name" value="YqcI_YcgG"/>
    <property type="match status" value="1"/>
</dbReference>
<dbReference type="Proteomes" id="UP001597451">
    <property type="component" value="Unassembled WGS sequence"/>
</dbReference>
<organism evidence="1 2">
    <name type="scientific">Oceanobacillus kapialis</name>
    <dbReference type="NCBI Taxonomy" id="481353"/>
    <lineage>
        <taxon>Bacteria</taxon>
        <taxon>Bacillati</taxon>
        <taxon>Bacillota</taxon>
        <taxon>Bacilli</taxon>
        <taxon>Bacillales</taxon>
        <taxon>Bacillaceae</taxon>
        <taxon>Oceanobacillus</taxon>
    </lineage>
</organism>
<dbReference type="EMBL" id="JBHUMX010000003">
    <property type="protein sequence ID" value="MFD2627502.1"/>
    <property type="molecule type" value="Genomic_DNA"/>
</dbReference>
<accession>A0ABW5PVZ6</accession>
<dbReference type="RefSeq" id="WP_379560145.1">
    <property type="nucleotide sequence ID" value="NZ_JBHUMX010000003.1"/>
</dbReference>
<reference evidence="2" key="1">
    <citation type="journal article" date="2019" name="Int. J. Syst. Evol. Microbiol.">
        <title>The Global Catalogue of Microorganisms (GCM) 10K type strain sequencing project: providing services to taxonomists for standard genome sequencing and annotation.</title>
        <authorList>
            <consortium name="The Broad Institute Genomics Platform"/>
            <consortium name="The Broad Institute Genome Sequencing Center for Infectious Disease"/>
            <person name="Wu L."/>
            <person name="Ma J."/>
        </authorList>
    </citation>
    <scope>NUCLEOTIDE SEQUENCE [LARGE SCALE GENOMIC DNA]</scope>
    <source>
        <strain evidence="2">TISTR 1858</strain>
    </source>
</reference>
<comment type="caution">
    <text evidence="1">The sequence shown here is derived from an EMBL/GenBank/DDBJ whole genome shotgun (WGS) entry which is preliminary data.</text>
</comment>
<evidence type="ECO:0000313" key="1">
    <source>
        <dbReference type="EMBL" id="MFD2627502.1"/>
    </source>
</evidence>
<gene>
    <name evidence="1" type="ORF">ACFSUN_01700</name>
</gene>
<evidence type="ECO:0000313" key="2">
    <source>
        <dbReference type="Proteomes" id="UP001597451"/>
    </source>
</evidence>